<protein>
    <recommendedName>
        <fullName evidence="3">Chromo domain-containing protein</fullName>
    </recommendedName>
</protein>
<proteinExistence type="predicted"/>
<gene>
    <name evidence="4" type="ORF">KFE25_011009</name>
</gene>
<feature type="domain" description="Chromo" evidence="3">
    <location>
        <begin position="15"/>
        <end position="53"/>
    </location>
</feature>
<dbReference type="InterPro" id="IPR000953">
    <property type="entry name" value="Chromo/chromo_shadow_dom"/>
</dbReference>
<dbReference type="PANTHER" id="PTHR22812">
    <property type="entry name" value="CHROMOBOX PROTEIN"/>
    <property type="match status" value="1"/>
</dbReference>
<evidence type="ECO:0000259" key="3">
    <source>
        <dbReference type="PROSITE" id="PS50013"/>
    </source>
</evidence>
<dbReference type="PROSITE" id="PS50013">
    <property type="entry name" value="CHROMO_2"/>
    <property type="match status" value="1"/>
</dbReference>
<sequence>MTGSKRTREPAAIEYPMEAILAERKHRGKAQFLIKWTGYDDPDDTTWEPESHLCADDVAEFRASRAGSAEQRVAKPTVDGFFVEVCFVTPQSTSKAQRGALGASERHGPYDTRAAAVAKAKELRDCEAAFDGWALRFYGDKPPPYASTDGSAGDGRNVVIRIRGPGKRAAHAMREAERLATGLAQVSSPLAPQLSPPATPVTLGFIGHDQSAVAVVDPGVFVRFRAPAVLGGRPSAPTDFPPTYPYCAQRLSDMCHAVAAYAAEPSRGARYALQVVQHVMTIVWVPPAGCARGGPLAPAPDSIVDCMTTDLIDPSNGESLLCARNLLRASTPQTTVFFCNTFSDHEALARAIDACGALMTVCLIECALSPAVLVALAAKGKSLRALHLHACSFAGGHGGAAEAVEWAELLRAATSLVWFYAGWMGCAPVGAAALDALPPSLHALGYDVLRMSPPADHFCALDAAQRRLPNLRWLMVQPEEGQSSMALAR</sequence>
<dbReference type="OrthoDB" id="433924at2759"/>
<dbReference type="PROSITE" id="PS00598">
    <property type="entry name" value="CHROMO_1"/>
    <property type="match status" value="1"/>
</dbReference>
<accession>A0A8J5XB31</accession>
<reference evidence="4" key="1">
    <citation type="submission" date="2021-05" db="EMBL/GenBank/DDBJ databases">
        <title>The genome of the haptophyte Pavlova lutheri (Diacronema luteri, Pavlovales) - a model for lipid biosynthesis in eukaryotic algae.</title>
        <authorList>
            <person name="Hulatt C.J."/>
            <person name="Posewitz M.C."/>
        </authorList>
    </citation>
    <scope>NUCLEOTIDE SEQUENCE</scope>
    <source>
        <strain evidence="4">NIVA-4/92</strain>
    </source>
</reference>
<dbReference type="InterPro" id="IPR023780">
    <property type="entry name" value="Chromo_domain"/>
</dbReference>
<dbReference type="Proteomes" id="UP000751190">
    <property type="component" value="Unassembled WGS sequence"/>
</dbReference>
<dbReference type="GO" id="GO:0005634">
    <property type="term" value="C:nucleus"/>
    <property type="evidence" value="ECO:0007669"/>
    <property type="project" value="UniProtKB-SubCell"/>
</dbReference>
<dbReference type="InterPro" id="IPR023779">
    <property type="entry name" value="Chromodomain_CS"/>
</dbReference>
<organism evidence="4 5">
    <name type="scientific">Diacronema lutheri</name>
    <name type="common">Unicellular marine alga</name>
    <name type="synonym">Monochrysis lutheri</name>
    <dbReference type="NCBI Taxonomy" id="2081491"/>
    <lineage>
        <taxon>Eukaryota</taxon>
        <taxon>Haptista</taxon>
        <taxon>Haptophyta</taxon>
        <taxon>Pavlovophyceae</taxon>
        <taxon>Pavlovales</taxon>
        <taxon>Pavlovaceae</taxon>
        <taxon>Diacronema</taxon>
    </lineage>
</organism>
<dbReference type="CDD" id="cd00024">
    <property type="entry name" value="CD_CSD"/>
    <property type="match status" value="1"/>
</dbReference>
<evidence type="ECO:0000256" key="2">
    <source>
        <dbReference type="ARBA" id="ARBA00023242"/>
    </source>
</evidence>
<dbReference type="SMART" id="SM00298">
    <property type="entry name" value="CHROMO"/>
    <property type="match status" value="1"/>
</dbReference>
<keyword evidence="5" id="KW-1185">Reference proteome</keyword>
<dbReference type="InterPro" id="IPR016197">
    <property type="entry name" value="Chromo-like_dom_sf"/>
</dbReference>
<dbReference type="EMBL" id="JAGTXO010000036">
    <property type="protein sequence ID" value="KAG8459960.1"/>
    <property type="molecule type" value="Genomic_DNA"/>
</dbReference>
<comment type="caution">
    <text evidence="4">The sequence shown here is derived from an EMBL/GenBank/DDBJ whole genome shotgun (WGS) entry which is preliminary data.</text>
</comment>
<evidence type="ECO:0000313" key="4">
    <source>
        <dbReference type="EMBL" id="KAG8459960.1"/>
    </source>
</evidence>
<evidence type="ECO:0000256" key="1">
    <source>
        <dbReference type="ARBA" id="ARBA00004123"/>
    </source>
</evidence>
<comment type="subcellular location">
    <subcellularLocation>
        <location evidence="1">Nucleus</location>
    </subcellularLocation>
</comment>
<dbReference type="InterPro" id="IPR051219">
    <property type="entry name" value="Heterochromatin_chromo-domain"/>
</dbReference>
<dbReference type="Pfam" id="PF00385">
    <property type="entry name" value="Chromo"/>
    <property type="match status" value="1"/>
</dbReference>
<dbReference type="SUPFAM" id="SSF54160">
    <property type="entry name" value="Chromo domain-like"/>
    <property type="match status" value="1"/>
</dbReference>
<keyword evidence="2" id="KW-0539">Nucleus</keyword>
<dbReference type="Gene3D" id="2.40.50.40">
    <property type="match status" value="1"/>
</dbReference>
<dbReference type="AlphaFoldDB" id="A0A8J5XB31"/>
<evidence type="ECO:0000313" key="5">
    <source>
        <dbReference type="Proteomes" id="UP000751190"/>
    </source>
</evidence>
<name>A0A8J5XB31_DIALT</name>